<feature type="region of interest" description="Disordered" evidence="1">
    <location>
        <begin position="1"/>
        <end position="61"/>
    </location>
</feature>
<protein>
    <submittedName>
        <fullName evidence="2">Uncharacterized protein</fullName>
    </submittedName>
</protein>
<dbReference type="EMBL" id="JAMKFB020000002">
    <property type="protein sequence ID" value="KAL0200731.1"/>
    <property type="molecule type" value="Genomic_DNA"/>
</dbReference>
<dbReference type="AlphaFoldDB" id="A0ABD0RRW4"/>
<keyword evidence="3" id="KW-1185">Reference proteome</keyword>
<sequence>RLTSAALVPSTHPSGTHEDTSVHARGRDQSPEERRTRQFNSGDDEASFTSGVPHHTRQTWL</sequence>
<accession>A0ABD0RRW4</accession>
<reference evidence="2 3" key="1">
    <citation type="submission" date="2024-05" db="EMBL/GenBank/DDBJ databases">
        <title>Genome sequencing and assembly of Indian major carp, Cirrhinus mrigala (Hamilton, 1822).</title>
        <authorList>
            <person name="Mohindra V."/>
            <person name="Chowdhury L.M."/>
            <person name="Lal K."/>
            <person name="Jena J.K."/>
        </authorList>
    </citation>
    <scope>NUCLEOTIDE SEQUENCE [LARGE SCALE GENOMIC DNA]</scope>
    <source>
        <strain evidence="2">CM1030</strain>
        <tissue evidence="2">Blood</tissue>
    </source>
</reference>
<evidence type="ECO:0000313" key="3">
    <source>
        <dbReference type="Proteomes" id="UP001529510"/>
    </source>
</evidence>
<proteinExistence type="predicted"/>
<name>A0ABD0RRW4_CIRMR</name>
<feature type="compositionally biased region" description="Basic and acidic residues" evidence="1">
    <location>
        <begin position="15"/>
        <end position="36"/>
    </location>
</feature>
<feature type="non-terminal residue" evidence="2">
    <location>
        <position position="1"/>
    </location>
</feature>
<feature type="non-terminal residue" evidence="2">
    <location>
        <position position="61"/>
    </location>
</feature>
<gene>
    <name evidence="2" type="ORF">M9458_003918</name>
</gene>
<organism evidence="2 3">
    <name type="scientific">Cirrhinus mrigala</name>
    <name type="common">Mrigala</name>
    <dbReference type="NCBI Taxonomy" id="683832"/>
    <lineage>
        <taxon>Eukaryota</taxon>
        <taxon>Metazoa</taxon>
        <taxon>Chordata</taxon>
        <taxon>Craniata</taxon>
        <taxon>Vertebrata</taxon>
        <taxon>Euteleostomi</taxon>
        <taxon>Actinopterygii</taxon>
        <taxon>Neopterygii</taxon>
        <taxon>Teleostei</taxon>
        <taxon>Ostariophysi</taxon>
        <taxon>Cypriniformes</taxon>
        <taxon>Cyprinidae</taxon>
        <taxon>Labeoninae</taxon>
        <taxon>Labeonini</taxon>
        <taxon>Cirrhinus</taxon>
    </lineage>
</organism>
<dbReference type="Proteomes" id="UP001529510">
    <property type="component" value="Unassembled WGS sequence"/>
</dbReference>
<comment type="caution">
    <text evidence="2">The sequence shown here is derived from an EMBL/GenBank/DDBJ whole genome shotgun (WGS) entry which is preliminary data.</text>
</comment>
<evidence type="ECO:0000313" key="2">
    <source>
        <dbReference type="EMBL" id="KAL0200731.1"/>
    </source>
</evidence>
<evidence type="ECO:0000256" key="1">
    <source>
        <dbReference type="SAM" id="MobiDB-lite"/>
    </source>
</evidence>